<dbReference type="PANTHER" id="PTHR20916">
    <property type="entry name" value="CYSTEINE AND GLYCINE-RICH PROTEIN 2 BINDING PROTEIN"/>
    <property type="match status" value="1"/>
</dbReference>
<dbReference type="AlphaFoldDB" id="F0ZQV3"/>
<proteinExistence type="predicted"/>
<name>F0ZQV3_DICPU</name>
<evidence type="ECO:0000313" key="2">
    <source>
        <dbReference type="Proteomes" id="UP000001064"/>
    </source>
</evidence>
<dbReference type="EMBL" id="GL871131">
    <property type="protein sequence ID" value="EGC33674.1"/>
    <property type="molecule type" value="Genomic_DNA"/>
</dbReference>
<reference evidence="2" key="1">
    <citation type="journal article" date="2011" name="Genome Biol.">
        <title>Comparative genomics of the social amoebae Dictyostelium discoideum and Dictyostelium purpureum.</title>
        <authorList>
            <consortium name="US DOE Joint Genome Institute (JGI-PGF)"/>
            <person name="Sucgang R."/>
            <person name="Kuo A."/>
            <person name="Tian X."/>
            <person name="Salerno W."/>
            <person name="Parikh A."/>
            <person name="Feasley C.L."/>
            <person name="Dalin E."/>
            <person name="Tu H."/>
            <person name="Huang E."/>
            <person name="Barry K."/>
            <person name="Lindquist E."/>
            <person name="Shapiro H."/>
            <person name="Bruce D."/>
            <person name="Schmutz J."/>
            <person name="Salamov A."/>
            <person name="Fey P."/>
            <person name="Gaudet P."/>
            <person name="Anjard C."/>
            <person name="Babu M.M."/>
            <person name="Basu S."/>
            <person name="Bushmanova Y."/>
            <person name="van der Wel H."/>
            <person name="Katoh-Kurasawa M."/>
            <person name="Dinh C."/>
            <person name="Coutinho P.M."/>
            <person name="Saito T."/>
            <person name="Elias M."/>
            <person name="Schaap P."/>
            <person name="Kay R.R."/>
            <person name="Henrissat B."/>
            <person name="Eichinger L."/>
            <person name="Rivero F."/>
            <person name="Putnam N.H."/>
            <person name="West C.M."/>
            <person name="Loomis W.F."/>
            <person name="Chisholm R.L."/>
            <person name="Shaulsky G."/>
            <person name="Strassmann J.E."/>
            <person name="Queller D.C."/>
            <person name="Kuspa A."/>
            <person name="Grigoriev I.V."/>
        </authorList>
    </citation>
    <scope>NUCLEOTIDE SEQUENCE [LARGE SCALE GENOMIC DNA]</scope>
    <source>
        <strain evidence="2">QSDP1</strain>
    </source>
</reference>
<dbReference type="KEGG" id="dpp:DICPUDRAFT_154254"/>
<dbReference type="Proteomes" id="UP000001064">
    <property type="component" value="Unassembled WGS sequence"/>
</dbReference>
<dbReference type="GeneID" id="10503220"/>
<dbReference type="InParanoid" id="F0ZQV3"/>
<accession>F0ZQV3</accession>
<dbReference type="RefSeq" id="XP_003289793.1">
    <property type="nucleotide sequence ID" value="XM_003289745.1"/>
</dbReference>
<dbReference type="VEuPathDB" id="AmoebaDB:DICPUDRAFT_154254"/>
<dbReference type="PANTHER" id="PTHR20916:SF18">
    <property type="entry name" value="IPT_TIG DOMAIN-CONTAINING PROTEIN"/>
    <property type="match status" value="1"/>
</dbReference>
<dbReference type="OrthoDB" id="24160at2759"/>
<gene>
    <name evidence="1" type="ORF">DICPUDRAFT_154254</name>
</gene>
<evidence type="ECO:0000313" key="1">
    <source>
        <dbReference type="EMBL" id="EGC33674.1"/>
    </source>
</evidence>
<protein>
    <submittedName>
        <fullName evidence="1">Uncharacterized protein</fullName>
    </submittedName>
</protein>
<sequence length="932" mass="109915">MYRFCKKVQCWKINLSPTPLYIQSSRLYTTITTPTIKKTNNYNNIKTKDLNNKTGIFKKPKKDLYNKSLPTSSDEIQIEELHKKFKKDFSTIETLLNNNQIEEAIKKYNKYDIENGINIKAFSAILLYQLNNSNIDNSNNNIQDSTTNIKETIIFFRNNVDQYKQQFSKIYLKSDEFLEFLRAIYSKSSSSVMEIYNILLESDLIDIRMNFIFCNFYLDLGLEKNAEILLKYSFQIEEISDNNKNNKNNKNNNKTNKYIKILKFLKTPVLKITKKEEYELKILFIKSCKFPVLYQMLVDLFIPSGITEDSRYLVPSFICVINACLESNQIELLEQMMEPYKKNKDPLDSNKSIVIGMAYFYAHHRNLINLKNYLYQNFLGPNNDNNVFKNDLLDTVILYALEQNDYHGYGNALYFSDVKKSEIKDDSMDFYLPFKEYHRFVHHQARDFWVEKESGNNSKNLIYKNRYSTERLIKATDKLLNIEEFNSTSNTDNSMDILENKIKLLSYHSQLKSINVSQNGKKFIEEFRQYLVTLDKELSINQIKTAKKEYFDLESTKYSELREDKLLKEKHLFYTVVPHSPPFISAIKRFRNSFKELEDGNNKFIDFILKLKSMPLRDLLTTNSDWATYIENSKSDLFSMTQKLPKSIYKSNEFYNYWLQVLSSDCKNNTEMIWNLFGFMLDNNITIETKSLSKFSSAIFNSNIELSETQLNNLKRIETNGNTNLNILRMKLKYYPTNNFSEYDEFQYSKDALIDSLEVLKGKEYESKSEMLKLYTNIASRVYPLNQSISNIHSWKPFPNNFFFQEACQIMIQKKMINHLKLFIGIYSREIGLLNHSSIMNIISPLPPIKQKSFIEHYLKKSSNYPIQFINYIKNLKKSLQLTNDQNSKVLDEIISTENSNIHNNIDKIGNNNIDNNTKDFNDLFIKVYLNK</sequence>
<organism evidence="1 2">
    <name type="scientific">Dictyostelium purpureum</name>
    <name type="common">Slime mold</name>
    <dbReference type="NCBI Taxonomy" id="5786"/>
    <lineage>
        <taxon>Eukaryota</taxon>
        <taxon>Amoebozoa</taxon>
        <taxon>Evosea</taxon>
        <taxon>Eumycetozoa</taxon>
        <taxon>Dictyostelia</taxon>
        <taxon>Dictyosteliales</taxon>
        <taxon>Dictyosteliaceae</taxon>
        <taxon>Dictyostelium</taxon>
    </lineage>
</organism>
<keyword evidence="2" id="KW-1185">Reference proteome</keyword>